<organism evidence="2 3">
    <name type="scientific">Gimesia maris</name>
    <dbReference type="NCBI Taxonomy" id="122"/>
    <lineage>
        <taxon>Bacteria</taxon>
        <taxon>Pseudomonadati</taxon>
        <taxon>Planctomycetota</taxon>
        <taxon>Planctomycetia</taxon>
        <taxon>Planctomycetales</taxon>
        <taxon>Planctomycetaceae</taxon>
        <taxon>Gimesia</taxon>
    </lineage>
</organism>
<dbReference type="PANTHER" id="PTHR33608:SF7">
    <property type="entry name" value="DUF58 DOMAIN-CONTAINING PROTEIN"/>
    <property type="match status" value="1"/>
</dbReference>
<dbReference type="AlphaFoldDB" id="A0A3D3R1P0"/>
<dbReference type="PANTHER" id="PTHR33608">
    <property type="entry name" value="BLL2464 PROTEIN"/>
    <property type="match status" value="1"/>
</dbReference>
<comment type="caution">
    <text evidence="2">The sequence shown here is derived from an EMBL/GenBank/DDBJ whole genome shotgun (WGS) entry which is preliminary data.</text>
</comment>
<dbReference type="EMBL" id="DQAY01000035">
    <property type="protein sequence ID" value="HCO22506.1"/>
    <property type="molecule type" value="Genomic_DNA"/>
</dbReference>
<dbReference type="Gene3D" id="3.40.50.410">
    <property type="entry name" value="von Willebrand factor, type A domain"/>
    <property type="match status" value="1"/>
</dbReference>
<evidence type="ECO:0000313" key="3">
    <source>
        <dbReference type="Proteomes" id="UP000263642"/>
    </source>
</evidence>
<evidence type="ECO:0000313" key="2">
    <source>
        <dbReference type="EMBL" id="HCO22506.1"/>
    </source>
</evidence>
<dbReference type="SUPFAM" id="SSF53300">
    <property type="entry name" value="vWA-like"/>
    <property type="match status" value="1"/>
</dbReference>
<reference evidence="2 3" key="1">
    <citation type="journal article" date="2018" name="Nat. Biotechnol.">
        <title>A standardized bacterial taxonomy based on genome phylogeny substantially revises the tree of life.</title>
        <authorList>
            <person name="Parks D.H."/>
            <person name="Chuvochina M."/>
            <person name="Waite D.W."/>
            <person name="Rinke C."/>
            <person name="Skarshewski A."/>
            <person name="Chaumeil P.A."/>
            <person name="Hugenholtz P."/>
        </authorList>
    </citation>
    <scope>NUCLEOTIDE SEQUENCE [LARGE SCALE GENOMIC DNA]</scope>
    <source>
        <strain evidence="2">UBA9375</strain>
    </source>
</reference>
<dbReference type="RefSeq" id="WP_278439648.1">
    <property type="nucleotide sequence ID" value="NZ_CAXAST010000005.1"/>
</dbReference>
<protein>
    <submittedName>
        <fullName evidence="2">DUF58 domain-containing protein</fullName>
    </submittedName>
</protein>
<dbReference type="InterPro" id="IPR036465">
    <property type="entry name" value="vWFA_dom_sf"/>
</dbReference>
<feature type="domain" description="DUF58" evidence="1">
    <location>
        <begin position="49"/>
        <end position="254"/>
    </location>
</feature>
<sequence>MDDYRKYLDPQTLAKVQNLDLAARQIVEGYVSGAHKSPFHGFSAEFAQHREYATGDDLRYVDWKVYAKSDRYYLKQYEAETNFTCYLLLDCSESMRYRSEGTALSKWEYARLVAAALAYVVLKQQDAAGLCTINDHVVDFLRPASQPTHLKQIYYTLEHTEAAGESGLGKVFHELAERINRRSLIIIISDLFDDLDSVMLGLKHFRHRKHDVSLLQVIDPAEQDFPFQEPVLFRGLENLPEQMAEPRSLKKAYQAEFEKFLKAAQRGCRDLNMDYGLVRTDQSLDMALSTFLSHRQSRVGS</sequence>
<name>A0A3D3R1P0_9PLAN</name>
<dbReference type="Proteomes" id="UP000263642">
    <property type="component" value="Unassembled WGS sequence"/>
</dbReference>
<dbReference type="InterPro" id="IPR002881">
    <property type="entry name" value="DUF58"/>
</dbReference>
<proteinExistence type="predicted"/>
<dbReference type="Pfam" id="PF01882">
    <property type="entry name" value="DUF58"/>
    <property type="match status" value="1"/>
</dbReference>
<accession>A0A3D3R1P0</accession>
<evidence type="ECO:0000259" key="1">
    <source>
        <dbReference type="Pfam" id="PF01882"/>
    </source>
</evidence>
<gene>
    <name evidence="2" type="ORF">DIT97_05375</name>
</gene>